<dbReference type="OrthoDB" id="329078at2"/>
<keyword evidence="1" id="KW-0812">Transmembrane</keyword>
<sequence length="134" mass="15717">MKVFNIIACVLFTIFAGLQYNDPDFYLWIPLYLYTAVLCGLAAGGKWYKNLYSLGIFIYLCYAAYLFFDQNGVLNWVSEHQHENIAATMQAEKPWIEETREFFGLFLMIITLLVNLVYVSQKNSKHTRIKKNHR</sequence>
<evidence type="ECO:0008006" key="4">
    <source>
        <dbReference type="Google" id="ProtNLM"/>
    </source>
</evidence>
<dbReference type="Proteomes" id="UP000220133">
    <property type="component" value="Chromosome"/>
</dbReference>
<dbReference type="AlphaFoldDB" id="A0A291QQ05"/>
<keyword evidence="3" id="KW-1185">Reference proteome</keyword>
<reference evidence="2 3" key="1">
    <citation type="submission" date="2017-10" db="EMBL/GenBank/DDBJ databases">
        <title>Paenichitinophaga pekingensis gen. nov., sp. nov., isolated from activated sludge.</title>
        <authorList>
            <person name="Jin D."/>
            <person name="Kong X."/>
            <person name="Deng Y."/>
            <person name="Bai Z."/>
        </authorList>
    </citation>
    <scope>NUCLEOTIDE SEQUENCE [LARGE SCALE GENOMIC DNA]</scope>
    <source>
        <strain evidence="2 3">13</strain>
    </source>
</reference>
<feature type="transmembrane region" description="Helical" evidence="1">
    <location>
        <begin position="51"/>
        <end position="68"/>
    </location>
</feature>
<organism evidence="2 3">
    <name type="scientific">Chitinophaga caeni</name>
    <dbReference type="NCBI Taxonomy" id="2029983"/>
    <lineage>
        <taxon>Bacteria</taxon>
        <taxon>Pseudomonadati</taxon>
        <taxon>Bacteroidota</taxon>
        <taxon>Chitinophagia</taxon>
        <taxon>Chitinophagales</taxon>
        <taxon>Chitinophagaceae</taxon>
        <taxon>Chitinophaga</taxon>
    </lineage>
</organism>
<dbReference type="EMBL" id="CP023777">
    <property type="protein sequence ID" value="ATL46007.1"/>
    <property type="molecule type" value="Genomic_DNA"/>
</dbReference>
<dbReference type="InterPro" id="IPR029377">
    <property type="entry name" value="TMEM220"/>
</dbReference>
<feature type="transmembrane region" description="Helical" evidence="1">
    <location>
        <begin position="102"/>
        <end position="120"/>
    </location>
</feature>
<protein>
    <recommendedName>
        <fullName evidence="4">Transmembrane family 220, helix</fullName>
    </recommendedName>
</protein>
<dbReference type="Pfam" id="PF15071">
    <property type="entry name" value="TMEM220"/>
    <property type="match status" value="1"/>
</dbReference>
<evidence type="ECO:0000313" key="3">
    <source>
        <dbReference type="Proteomes" id="UP000220133"/>
    </source>
</evidence>
<keyword evidence="1" id="KW-1133">Transmembrane helix</keyword>
<gene>
    <name evidence="2" type="ORF">COR50_01860</name>
</gene>
<dbReference type="KEGG" id="cbae:COR50_01860"/>
<dbReference type="RefSeq" id="WP_098192397.1">
    <property type="nucleotide sequence ID" value="NZ_CP023777.1"/>
</dbReference>
<feature type="transmembrane region" description="Helical" evidence="1">
    <location>
        <begin position="26"/>
        <end position="44"/>
    </location>
</feature>
<dbReference type="PANTHER" id="PTHR34262">
    <property type="entry name" value="TRANSMEMBRANE PROTEIN 220"/>
    <property type="match status" value="1"/>
</dbReference>
<evidence type="ECO:0000256" key="1">
    <source>
        <dbReference type="SAM" id="Phobius"/>
    </source>
</evidence>
<name>A0A291QQ05_9BACT</name>
<keyword evidence="1" id="KW-0472">Membrane</keyword>
<dbReference type="PANTHER" id="PTHR34262:SF1">
    <property type="entry name" value="TRANSMEMBRANE PROTEIN 220"/>
    <property type="match status" value="1"/>
</dbReference>
<accession>A0A291QQ05</accession>
<evidence type="ECO:0000313" key="2">
    <source>
        <dbReference type="EMBL" id="ATL46007.1"/>
    </source>
</evidence>
<proteinExistence type="predicted"/>